<evidence type="ECO:0000313" key="10">
    <source>
        <dbReference type="EMBL" id="SFQ18989.1"/>
    </source>
</evidence>
<evidence type="ECO:0000256" key="5">
    <source>
        <dbReference type="ARBA" id="ARBA00022801"/>
    </source>
</evidence>
<dbReference type="PANTHER" id="PTHR43576">
    <property type="entry name" value="ALPHA-L-ARABINOFURANOSIDASE C-RELATED"/>
    <property type="match status" value="1"/>
</dbReference>
<proteinExistence type="inferred from homology"/>
<dbReference type="EC" id="3.2.1.55" evidence="4"/>
<dbReference type="Pfam" id="PF22848">
    <property type="entry name" value="ASD1_dom"/>
    <property type="match status" value="1"/>
</dbReference>
<dbReference type="RefSeq" id="WP_317040535.1">
    <property type="nucleotide sequence ID" value="NZ_FOXQ01000006.1"/>
</dbReference>
<dbReference type="Proteomes" id="UP000199031">
    <property type="component" value="Unassembled WGS sequence"/>
</dbReference>
<keyword evidence="5" id="KW-0378">Hydrolase</keyword>
<dbReference type="STRING" id="1465490.SAMN05444277_106181"/>
<dbReference type="InterPro" id="IPR055235">
    <property type="entry name" value="ASD1_cat"/>
</dbReference>
<comment type="catalytic activity">
    <reaction evidence="1">
        <text>Hydrolysis of terminal non-reducing alpha-L-arabinofuranoside residues in alpha-L-arabinosides.</text>
        <dbReference type="EC" id="3.2.1.55"/>
    </reaction>
</comment>
<feature type="chain" id="PRO_5011493576" description="non-reducing end alpha-L-arabinofuranosidase" evidence="8">
    <location>
        <begin position="21"/>
        <end position="515"/>
    </location>
</feature>
<dbReference type="SMART" id="SM00813">
    <property type="entry name" value="Alpha-L-AF_C"/>
    <property type="match status" value="1"/>
</dbReference>
<dbReference type="AlphaFoldDB" id="A0A1I5WH88"/>
<keyword evidence="11" id="KW-1185">Reference proteome</keyword>
<keyword evidence="6" id="KW-0119">Carbohydrate metabolism</keyword>
<evidence type="ECO:0000256" key="4">
    <source>
        <dbReference type="ARBA" id="ARBA00012670"/>
    </source>
</evidence>
<dbReference type="SUPFAM" id="SSF51445">
    <property type="entry name" value="(Trans)glycosidases"/>
    <property type="match status" value="1"/>
</dbReference>
<dbReference type="GO" id="GO:0046556">
    <property type="term" value="F:alpha-L-arabinofuranosidase activity"/>
    <property type="evidence" value="ECO:0007669"/>
    <property type="project" value="UniProtKB-EC"/>
</dbReference>
<dbReference type="InterPro" id="IPR017853">
    <property type="entry name" value="GH"/>
</dbReference>
<reference evidence="10 11" key="1">
    <citation type="submission" date="2016-10" db="EMBL/GenBank/DDBJ databases">
        <authorList>
            <person name="de Groot N.N."/>
        </authorList>
    </citation>
    <scope>NUCLEOTIDE SEQUENCE [LARGE SCALE GENOMIC DNA]</scope>
    <source>
        <strain evidence="10 11">DSM 28286</strain>
    </source>
</reference>
<comment type="subunit">
    <text evidence="3">Homohexamer; trimer of dimers.</text>
</comment>
<organism evidence="10 11">
    <name type="scientific">Parafilimonas terrae</name>
    <dbReference type="NCBI Taxonomy" id="1465490"/>
    <lineage>
        <taxon>Bacteria</taxon>
        <taxon>Pseudomonadati</taxon>
        <taxon>Bacteroidota</taxon>
        <taxon>Chitinophagia</taxon>
        <taxon>Chitinophagales</taxon>
        <taxon>Chitinophagaceae</taxon>
        <taxon>Parafilimonas</taxon>
    </lineage>
</organism>
<evidence type="ECO:0000256" key="1">
    <source>
        <dbReference type="ARBA" id="ARBA00001462"/>
    </source>
</evidence>
<evidence type="ECO:0000259" key="9">
    <source>
        <dbReference type="SMART" id="SM00813"/>
    </source>
</evidence>
<dbReference type="Pfam" id="PF06964">
    <property type="entry name" value="Alpha-L-AF_C"/>
    <property type="match status" value="1"/>
</dbReference>
<protein>
    <recommendedName>
        <fullName evidence="4">non-reducing end alpha-L-arabinofuranosidase</fullName>
        <ecNumber evidence="4">3.2.1.55</ecNumber>
    </recommendedName>
</protein>
<keyword evidence="7" id="KW-0326">Glycosidase</keyword>
<evidence type="ECO:0000256" key="2">
    <source>
        <dbReference type="ARBA" id="ARBA00007186"/>
    </source>
</evidence>
<comment type="similarity">
    <text evidence="2">Belongs to the glycosyl hydrolase 51 family.</text>
</comment>
<dbReference type="Gene3D" id="2.60.40.1180">
    <property type="entry name" value="Golgi alpha-mannosidase II"/>
    <property type="match status" value="1"/>
</dbReference>
<feature type="domain" description="Alpha-L-arabinofuranosidase C-terminal" evidence="9">
    <location>
        <begin position="318"/>
        <end position="508"/>
    </location>
</feature>
<dbReference type="SUPFAM" id="SSF51011">
    <property type="entry name" value="Glycosyl hydrolase domain"/>
    <property type="match status" value="1"/>
</dbReference>
<evidence type="ECO:0000256" key="8">
    <source>
        <dbReference type="SAM" id="SignalP"/>
    </source>
</evidence>
<dbReference type="Gene3D" id="3.20.20.80">
    <property type="entry name" value="Glycosidases"/>
    <property type="match status" value="1"/>
</dbReference>
<name>A0A1I5WH88_9BACT</name>
<sequence length="515" mass="57939">MMKKLTTTLFIIGISIAAFAQETVSMQVNAKADKDKISRFIYGHFAEHLGRCIYDGFYLEDSTMNVPKQGRIRMDIVSALKTINIPLLRWPGGCFADRYHWSDGIGPKDKRPLRINSTWGMVPEDNSFGTDEFLQLCNLLNCEPYIAGNVGTGTPQQMSDWIEYLNFGGKSALADMRRANGHADPYKVAFWGVGNESWGCGGDMTPEYYADLYKRYAAFCLNYPGAPLKKIMSGANADDYNWTEVSMKNVRPNQMWGYSMHYYTIVNNWQHKGSATNFNEEEYFKGLKSCLHIEDLINKHSAIMDKYDPQKKVSLCVDEWGIWTDPEPGTNGAFLYQQNSLRDALIAASSLNIFNKHCDRIRMANLAQTVNVLQALVLTQKEKMVLTPTYYIFDLYKYHQDATLLPVSFFSPDYKYGEESIPAVNASASKDSNGVIHITLVNIDPKNKITINTSFNGAAFKTAEGQVLTSANFTDINTFDNPNKVKPAAFSDFKKNGNELSINLPPMSATLITLK</sequence>
<dbReference type="InterPro" id="IPR013780">
    <property type="entry name" value="Glyco_hydro_b"/>
</dbReference>
<dbReference type="EMBL" id="FOXQ01000006">
    <property type="protein sequence ID" value="SFQ18989.1"/>
    <property type="molecule type" value="Genomic_DNA"/>
</dbReference>
<evidence type="ECO:0000313" key="11">
    <source>
        <dbReference type="Proteomes" id="UP000199031"/>
    </source>
</evidence>
<dbReference type="GO" id="GO:0000272">
    <property type="term" value="P:polysaccharide catabolic process"/>
    <property type="evidence" value="ECO:0007669"/>
    <property type="project" value="TreeGrafter"/>
</dbReference>
<evidence type="ECO:0000256" key="6">
    <source>
        <dbReference type="ARBA" id="ARBA00023277"/>
    </source>
</evidence>
<keyword evidence="8" id="KW-0732">Signal</keyword>
<dbReference type="GO" id="GO:0046373">
    <property type="term" value="P:L-arabinose metabolic process"/>
    <property type="evidence" value="ECO:0007669"/>
    <property type="project" value="InterPro"/>
</dbReference>
<feature type="signal peptide" evidence="8">
    <location>
        <begin position="1"/>
        <end position="20"/>
    </location>
</feature>
<evidence type="ECO:0000256" key="3">
    <source>
        <dbReference type="ARBA" id="ARBA00011165"/>
    </source>
</evidence>
<gene>
    <name evidence="10" type="ORF">SAMN05444277_106181</name>
</gene>
<dbReference type="InterPro" id="IPR010720">
    <property type="entry name" value="Alpha-L-AF_C"/>
</dbReference>
<evidence type="ECO:0000256" key="7">
    <source>
        <dbReference type="ARBA" id="ARBA00023295"/>
    </source>
</evidence>
<accession>A0A1I5WH88</accession>
<dbReference type="PANTHER" id="PTHR43576:SF2">
    <property type="entry name" value="INTRACELLULAR EXO-ALPHA-L-ARABINOFURANOSIDASE 2"/>
    <property type="match status" value="1"/>
</dbReference>